<name>A0ABW1ZNT0_9DEIO</name>
<reference evidence="7" key="1">
    <citation type="journal article" date="2019" name="Int. J. Syst. Evol. Microbiol.">
        <title>The Global Catalogue of Microorganisms (GCM) 10K type strain sequencing project: providing services to taxonomists for standard genome sequencing and annotation.</title>
        <authorList>
            <consortium name="The Broad Institute Genomics Platform"/>
            <consortium name="The Broad Institute Genome Sequencing Center for Infectious Disease"/>
            <person name="Wu L."/>
            <person name="Ma J."/>
        </authorList>
    </citation>
    <scope>NUCLEOTIDE SEQUENCE [LARGE SCALE GENOMIC DNA]</scope>
    <source>
        <strain evidence="7">CCUG 63830</strain>
    </source>
</reference>
<dbReference type="EMBL" id="JBHSWB010000001">
    <property type="protein sequence ID" value="MFC6661932.1"/>
    <property type="molecule type" value="Genomic_DNA"/>
</dbReference>
<dbReference type="InterPro" id="IPR042281">
    <property type="entry name" value="GpdQ_beta-strand"/>
</dbReference>
<dbReference type="InterPro" id="IPR029052">
    <property type="entry name" value="Metallo-depent_PP-like"/>
</dbReference>
<dbReference type="PANTHER" id="PTHR42988:SF2">
    <property type="entry name" value="CYCLIC NUCLEOTIDE PHOSPHODIESTERASE CBUA0032-RELATED"/>
    <property type="match status" value="1"/>
</dbReference>
<dbReference type="InterPro" id="IPR050884">
    <property type="entry name" value="CNP_phosphodiesterase-III"/>
</dbReference>
<dbReference type="SUPFAM" id="SSF56300">
    <property type="entry name" value="Metallo-dependent phosphatases"/>
    <property type="match status" value="1"/>
</dbReference>
<feature type="domain" description="Calcineurin-like phosphoesterase" evidence="5">
    <location>
        <begin position="3"/>
        <end position="190"/>
    </location>
</feature>
<dbReference type="RefSeq" id="WP_224611658.1">
    <property type="nucleotide sequence ID" value="NZ_JAIQXV010000019.1"/>
</dbReference>
<comment type="similarity">
    <text evidence="4">Belongs to the cyclic nucleotide phosphodiesterase class-III family.</text>
</comment>
<dbReference type="InterPro" id="IPR042283">
    <property type="entry name" value="GpdQ_catalytic"/>
</dbReference>
<dbReference type="CDD" id="cd07402">
    <property type="entry name" value="MPP_GpdQ"/>
    <property type="match status" value="1"/>
</dbReference>
<dbReference type="Proteomes" id="UP001596317">
    <property type="component" value="Unassembled WGS sequence"/>
</dbReference>
<evidence type="ECO:0000256" key="2">
    <source>
        <dbReference type="ARBA" id="ARBA00022801"/>
    </source>
</evidence>
<organism evidence="6 7">
    <name type="scientific">Deinococcus multiflagellatus</name>
    <dbReference type="NCBI Taxonomy" id="1656887"/>
    <lineage>
        <taxon>Bacteria</taxon>
        <taxon>Thermotogati</taxon>
        <taxon>Deinococcota</taxon>
        <taxon>Deinococci</taxon>
        <taxon>Deinococcales</taxon>
        <taxon>Deinococcaceae</taxon>
        <taxon>Deinococcus</taxon>
    </lineage>
</organism>
<dbReference type="Pfam" id="PF00149">
    <property type="entry name" value="Metallophos"/>
    <property type="match status" value="1"/>
</dbReference>
<evidence type="ECO:0000256" key="4">
    <source>
        <dbReference type="ARBA" id="ARBA00025742"/>
    </source>
</evidence>
<keyword evidence="3" id="KW-0408">Iron</keyword>
<protein>
    <submittedName>
        <fullName evidence="6">Phosphodiesterase</fullName>
    </submittedName>
</protein>
<evidence type="ECO:0000313" key="6">
    <source>
        <dbReference type="EMBL" id="MFC6661932.1"/>
    </source>
</evidence>
<dbReference type="PANTHER" id="PTHR42988">
    <property type="entry name" value="PHOSPHOHYDROLASE"/>
    <property type="match status" value="1"/>
</dbReference>
<keyword evidence="2" id="KW-0378">Hydrolase</keyword>
<evidence type="ECO:0000259" key="5">
    <source>
        <dbReference type="Pfam" id="PF00149"/>
    </source>
</evidence>
<proteinExistence type="inferred from homology"/>
<dbReference type="InterPro" id="IPR004843">
    <property type="entry name" value="Calcineurin-like_PHP"/>
</dbReference>
<sequence>MFIAQLSDTHVDTAQPHKAEALRRAVAFLTTLPRTPDAVLITGDCTEHGLPEEYETFQAALSPLTMPVYVVPGNHDDRAQMLARFPLPGEGLSGFLQYAVEDRPLRLIGLDTHWPGQGAGQLCAARLAWLDEVLAQAPERPTLLFMHHPPIQSGLQVMDAIGLRGRAELCEVVQRHPQVVRVLAGHVHMPLTAGFAHTTVMTCPGTDATFQPDWAQPHKLVIQYQPPLALLHHWQEGAGLVSFTAAPERAPWVTLHDGQRWAG</sequence>
<accession>A0ABW1ZNT0</accession>
<gene>
    <name evidence="6" type="ORF">ACFP90_17575</name>
</gene>
<evidence type="ECO:0000313" key="7">
    <source>
        <dbReference type="Proteomes" id="UP001596317"/>
    </source>
</evidence>
<dbReference type="Gene3D" id="3.30.750.180">
    <property type="entry name" value="GpdQ, beta-strand dimerisation domain"/>
    <property type="match status" value="1"/>
</dbReference>
<dbReference type="InterPro" id="IPR026575">
    <property type="entry name" value="GpdQ/CpdA-like"/>
</dbReference>
<keyword evidence="7" id="KW-1185">Reference proteome</keyword>
<dbReference type="Gene3D" id="3.60.21.40">
    <property type="entry name" value="GpdQ, catalytic alpha/beta sandwich domain"/>
    <property type="match status" value="1"/>
</dbReference>
<evidence type="ECO:0000256" key="3">
    <source>
        <dbReference type="ARBA" id="ARBA00023004"/>
    </source>
</evidence>
<evidence type="ECO:0000256" key="1">
    <source>
        <dbReference type="ARBA" id="ARBA00022723"/>
    </source>
</evidence>
<keyword evidence="1" id="KW-0479">Metal-binding</keyword>
<comment type="caution">
    <text evidence="6">The sequence shown here is derived from an EMBL/GenBank/DDBJ whole genome shotgun (WGS) entry which is preliminary data.</text>
</comment>